<name>A0A226D5J9_FOLCA</name>
<dbReference type="OrthoDB" id="10634994at2759"/>
<feature type="signal peptide" evidence="2">
    <location>
        <begin position="1"/>
        <end position="24"/>
    </location>
</feature>
<feature type="compositionally biased region" description="Basic and acidic residues" evidence="1">
    <location>
        <begin position="366"/>
        <end position="378"/>
    </location>
</feature>
<comment type="caution">
    <text evidence="3">The sequence shown here is derived from an EMBL/GenBank/DDBJ whole genome shotgun (WGS) entry which is preliminary data.</text>
</comment>
<sequence>MRVGSKWKICLVVIVLIQIEDILGQQQHPGGGHGKRPGRKFRVPGGYEVQFGTWPLMEVTKLQKLRAQNNPPKSSLGGFMQNAIYSNFNNKRKPPHGHKFQPYPNKLKFRGGGPPPINGKPVFFADIKSPLPPLPPPQPHGGPIGIPIPVGAQIPHNLPPNNLLFKNGPLPVKVVQIFQAPTTTTTTTEAPLPMPPPMSSVMAKAAYSGFFAPNFGTNNVQSFGPVVHQSHGPRPWFPHHHHGPPPIINHRPTVFLQPQTSHSFHSHQFRHPVSGSPVFFAQPPAPPVVVADPAPPPMERLFQMNKVPQVPPTIQIGNHPPSGYSMTHGEQQLITLKLPDVKMGKKMDSMSLLRGAEFQSGPGTNRRQDFFNKPRNEDKKLPDVGAIYTVNMVLQTPNISAPMNGSDSPHFYQGIEQMARIYGKPSSSPLDGQVKLLGKLFTELQRIKPGKSRVVDEPSYTVSTTTTNSDPFGSHSAPQKTYYTPKVDAPLLAVHIQSYSVPEPGSSDPDVLDSARMFGLQGHKIEFGSTNEIINLMDAAQKSVGKRIPLEELGYSRGEVNHNLQEWVRSYVTLTRKMKDQAHSKGEGIASSAFKQHQVHLRMPDNSMQAMDPKVFSQGASITNAGAVATYQG</sequence>
<feature type="compositionally biased region" description="Polar residues" evidence="1">
    <location>
        <begin position="460"/>
        <end position="477"/>
    </location>
</feature>
<evidence type="ECO:0000313" key="4">
    <source>
        <dbReference type="Proteomes" id="UP000198287"/>
    </source>
</evidence>
<evidence type="ECO:0000256" key="2">
    <source>
        <dbReference type="SAM" id="SignalP"/>
    </source>
</evidence>
<feature type="region of interest" description="Disordered" evidence="1">
    <location>
        <begin position="356"/>
        <end position="378"/>
    </location>
</feature>
<keyword evidence="2" id="KW-0732">Signal</keyword>
<reference evidence="3 4" key="1">
    <citation type="submission" date="2015-12" db="EMBL/GenBank/DDBJ databases">
        <title>The genome of Folsomia candida.</title>
        <authorList>
            <person name="Faddeeva A."/>
            <person name="Derks M.F."/>
            <person name="Anvar Y."/>
            <person name="Smit S."/>
            <person name="Van Straalen N."/>
            <person name="Roelofs D."/>
        </authorList>
    </citation>
    <scope>NUCLEOTIDE SEQUENCE [LARGE SCALE GENOMIC DNA]</scope>
    <source>
        <strain evidence="3 4">VU population</strain>
        <tissue evidence="3">Whole body</tissue>
    </source>
</reference>
<keyword evidence="4" id="KW-1185">Reference proteome</keyword>
<dbReference type="AlphaFoldDB" id="A0A226D5J9"/>
<dbReference type="OMA" id="GPYISIN"/>
<gene>
    <name evidence="3" type="ORF">Fcan01_24804</name>
</gene>
<organism evidence="3 4">
    <name type="scientific">Folsomia candida</name>
    <name type="common">Springtail</name>
    <dbReference type="NCBI Taxonomy" id="158441"/>
    <lineage>
        <taxon>Eukaryota</taxon>
        <taxon>Metazoa</taxon>
        <taxon>Ecdysozoa</taxon>
        <taxon>Arthropoda</taxon>
        <taxon>Hexapoda</taxon>
        <taxon>Collembola</taxon>
        <taxon>Entomobryomorpha</taxon>
        <taxon>Isotomoidea</taxon>
        <taxon>Isotomidae</taxon>
        <taxon>Proisotominae</taxon>
        <taxon>Folsomia</taxon>
    </lineage>
</organism>
<proteinExistence type="predicted"/>
<protein>
    <submittedName>
        <fullName evidence="3">Uncharacterized protein</fullName>
    </submittedName>
</protein>
<evidence type="ECO:0000313" key="3">
    <source>
        <dbReference type="EMBL" id="OXA40489.1"/>
    </source>
</evidence>
<evidence type="ECO:0000256" key="1">
    <source>
        <dbReference type="SAM" id="MobiDB-lite"/>
    </source>
</evidence>
<dbReference type="EMBL" id="LNIX01000033">
    <property type="protein sequence ID" value="OXA40489.1"/>
    <property type="molecule type" value="Genomic_DNA"/>
</dbReference>
<feature type="chain" id="PRO_5012895097" evidence="2">
    <location>
        <begin position="25"/>
        <end position="633"/>
    </location>
</feature>
<dbReference type="Proteomes" id="UP000198287">
    <property type="component" value="Unassembled WGS sequence"/>
</dbReference>
<accession>A0A226D5J9</accession>
<feature type="region of interest" description="Disordered" evidence="1">
    <location>
        <begin position="458"/>
        <end position="477"/>
    </location>
</feature>